<dbReference type="SUPFAM" id="SSF55874">
    <property type="entry name" value="ATPase domain of HSP90 chaperone/DNA topoisomerase II/histidine kinase"/>
    <property type="match status" value="1"/>
</dbReference>
<dbReference type="InterPro" id="IPR013656">
    <property type="entry name" value="PAS_4"/>
</dbReference>
<organism evidence="9 10">
    <name type="scientific">Fibrisoma limi BUZ 3</name>
    <dbReference type="NCBI Taxonomy" id="1185876"/>
    <lineage>
        <taxon>Bacteria</taxon>
        <taxon>Pseudomonadati</taxon>
        <taxon>Bacteroidota</taxon>
        <taxon>Cytophagia</taxon>
        <taxon>Cytophagales</taxon>
        <taxon>Spirosomataceae</taxon>
        <taxon>Fibrisoma</taxon>
    </lineage>
</organism>
<dbReference type="eggNOG" id="COG5002">
    <property type="taxonomic scope" value="Bacteria"/>
</dbReference>
<dbReference type="InterPro" id="IPR003594">
    <property type="entry name" value="HATPase_dom"/>
</dbReference>
<dbReference type="InterPro" id="IPR000014">
    <property type="entry name" value="PAS"/>
</dbReference>
<dbReference type="RefSeq" id="WP_009283135.1">
    <property type="nucleotide sequence ID" value="NZ_CAIT01000007.1"/>
</dbReference>
<evidence type="ECO:0000256" key="2">
    <source>
        <dbReference type="ARBA" id="ARBA00012438"/>
    </source>
</evidence>
<dbReference type="PROSITE" id="PS50113">
    <property type="entry name" value="PAC"/>
    <property type="match status" value="5"/>
</dbReference>
<name>I2GKY1_9BACT</name>
<evidence type="ECO:0000259" key="7">
    <source>
        <dbReference type="PROSITE" id="PS50112"/>
    </source>
</evidence>
<dbReference type="Gene3D" id="3.30.450.40">
    <property type="match status" value="2"/>
</dbReference>
<dbReference type="InterPro" id="IPR013655">
    <property type="entry name" value="PAS_fold_3"/>
</dbReference>
<keyword evidence="4 9" id="KW-0808">Transferase</keyword>
<dbReference type="NCBIfam" id="TIGR00229">
    <property type="entry name" value="sensory_box"/>
    <property type="match status" value="6"/>
</dbReference>
<dbReference type="InterPro" id="IPR000700">
    <property type="entry name" value="PAS-assoc_C"/>
</dbReference>
<dbReference type="SMART" id="SM00388">
    <property type="entry name" value="HisKA"/>
    <property type="match status" value="1"/>
</dbReference>
<dbReference type="PRINTS" id="PR00344">
    <property type="entry name" value="BCTRLSENSOR"/>
</dbReference>
<dbReference type="PROSITE" id="PS50109">
    <property type="entry name" value="HIS_KIN"/>
    <property type="match status" value="1"/>
</dbReference>
<keyword evidence="5 9" id="KW-0418">Kinase</keyword>
<dbReference type="SMART" id="SM00387">
    <property type="entry name" value="HATPase_c"/>
    <property type="match status" value="1"/>
</dbReference>
<dbReference type="Proteomes" id="UP000009309">
    <property type="component" value="Unassembled WGS sequence"/>
</dbReference>
<evidence type="ECO:0000256" key="5">
    <source>
        <dbReference type="ARBA" id="ARBA00022777"/>
    </source>
</evidence>
<dbReference type="CDD" id="cd00130">
    <property type="entry name" value="PAS"/>
    <property type="match status" value="3"/>
</dbReference>
<dbReference type="GO" id="GO:0000155">
    <property type="term" value="F:phosphorelay sensor kinase activity"/>
    <property type="evidence" value="ECO:0007669"/>
    <property type="project" value="InterPro"/>
</dbReference>
<dbReference type="EC" id="2.7.13.3" evidence="2"/>
<gene>
    <name evidence="9" type="ORF">BN8_03739</name>
</gene>
<dbReference type="InterPro" id="IPR035965">
    <property type="entry name" value="PAS-like_dom_sf"/>
</dbReference>
<dbReference type="EMBL" id="CAIT01000007">
    <property type="protein sequence ID" value="CCH54557.1"/>
    <property type="molecule type" value="Genomic_DNA"/>
</dbReference>
<dbReference type="FunFam" id="3.30.565.10:FF:000006">
    <property type="entry name" value="Sensor histidine kinase WalK"/>
    <property type="match status" value="1"/>
</dbReference>
<dbReference type="Gene3D" id="3.30.565.10">
    <property type="entry name" value="Histidine kinase-like ATPase, C-terminal domain"/>
    <property type="match status" value="1"/>
</dbReference>
<comment type="caution">
    <text evidence="9">The sequence shown here is derived from an EMBL/GenBank/DDBJ whole genome shotgun (WGS) entry which is preliminary data.</text>
</comment>
<keyword evidence="3" id="KW-0597">Phosphoprotein</keyword>
<dbReference type="InterPro" id="IPR036890">
    <property type="entry name" value="HATPase_C_sf"/>
</dbReference>
<feature type="domain" description="Histidine kinase" evidence="6">
    <location>
        <begin position="1396"/>
        <end position="1616"/>
    </location>
</feature>
<dbReference type="Pfam" id="PF08448">
    <property type="entry name" value="PAS_4"/>
    <property type="match status" value="2"/>
</dbReference>
<dbReference type="InterPro" id="IPR003018">
    <property type="entry name" value="GAF"/>
</dbReference>
<feature type="domain" description="PAC" evidence="8">
    <location>
        <begin position="91"/>
        <end position="143"/>
    </location>
</feature>
<dbReference type="SUPFAM" id="SSF55781">
    <property type="entry name" value="GAF domain-like"/>
    <property type="match status" value="2"/>
</dbReference>
<feature type="domain" description="PAC" evidence="8">
    <location>
        <begin position="218"/>
        <end position="269"/>
    </location>
</feature>
<dbReference type="SMART" id="SM00065">
    <property type="entry name" value="GAF"/>
    <property type="match status" value="2"/>
</dbReference>
<dbReference type="SUPFAM" id="SSF47384">
    <property type="entry name" value="Homodimeric domain of signal transducing histidine kinase"/>
    <property type="match status" value="1"/>
</dbReference>
<keyword evidence="10" id="KW-1185">Reference proteome</keyword>
<dbReference type="Gene3D" id="1.10.287.130">
    <property type="match status" value="1"/>
</dbReference>
<evidence type="ECO:0000256" key="1">
    <source>
        <dbReference type="ARBA" id="ARBA00000085"/>
    </source>
</evidence>
<feature type="domain" description="PAC" evidence="8">
    <location>
        <begin position="753"/>
        <end position="805"/>
    </location>
</feature>
<evidence type="ECO:0000313" key="9">
    <source>
        <dbReference type="EMBL" id="CCH54557.1"/>
    </source>
</evidence>
<dbReference type="CDD" id="cd00082">
    <property type="entry name" value="HisKA"/>
    <property type="match status" value="1"/>
</dbReference>
<dbReference type="Pfam" id="PF08447">
    <property type="entry name" value="PAS_3"/>
    <property type="match status" value="4"/>
</dbReference>
<dbReference type="InterPro" id="IPR001610">
    <property type="entry name" value="PAC"/>
</dbReference>
<proteinExistence type="predicted"/>
<dbReference type="Pfam" id="PF01590">
    <property type="entry name" value="GAF"/>
    <property type="match status" value="2"/>
</dbReference>
<dbReference type="eggNOG" id="COG2203">
    <property type="taxonomic scope" value="Bacteria"/>
</dbReference>
<feature type="domain" description="PAS" evidence="7">
    <location>
        <begin position="550"/>
        <end position="619"/>
    </location>
</feature>
<dbReference type="SUPFAM" id="SSF55785">
    <property type="entry name" value="PYP-like sensor domain (PAS domain)"/>
    <property type="match status" value="8"/>
</dbReference>
<dbReference type="InterPro" id="IPR052162">
    <property type="entry name" value="Sensor_kinase/Photoreceptor"/>
</dbReference>
<dbReference type="PANTHER" id="PTHR43304:SF1">
    <property type="entry name" value="PAC DOMAIN-CONTAINING PROTEIN"/>
    <property type="match status" value="1"/>
</dbReference>
<dbReference type="Gene3D" id="2.10.70.100">
    <property type="match status" value="1"/>
</dbReference>
<dbReference type="InterPro" id="IPR004358">
    <property type="entry name" value="Sig_transdc_His_kin-like_C"/>
</dbReference>
<dbReference type="PROSITE" id="PS50112">
    <property type="entry name" value="PAS"/>
    <property type="match status" value="3"/>
</dbReference>
<comment type="catalytic activity">
    <reaction evidence="1">
        <text>ATP + protein L-histidine = ADP + protein N-phospho-L-histidine.</text>
        <dbReference type="EC" id="2.7.13.3"/>
    </reaction>
</comment>
<feature type="domain" description="PAS" evidence="7">
    <location>
        <begin position="678"/>
        <end position="739"/>
    </location>
</feature>
<dbReference type="SMART" id="SM00091">
    <property type="entry name" value="PAS"/>
    <property type="match status" value="7"/>
</dbReference>
<dbReference type="Gene3D" id="3.30.450.20">
    <property type="entry name" value="PAS domain"/>
    <property type="match status" value="8"/>
</dbReference>
<protein>
    <recommendedName>
        <fullName evidence="2">histidine kinase</fullName>
        <ecNumber evidence="2">2.7.13.3</ecNumber>
    </recommendedName>
</protein>
<dbReference type="Pfam" id="PF00512">
    <property type="entry name" value="HisKA"/>
    <property type="match status" value="1"/>
</dbReference>
<sequence length="1616" mass="182514">MDQEAQHQYVASLRSTLTVGELMTLTESFAQAVWETDANGIVRSDSPSWRAYTGQSLTDWLGEGWVQAVHPDDQAYALRQWQDAVVQRLPVNAEFRLRSPDGGWRWTNVRATAIAGPDGAIQKWVGLNIDISERKQAEERLAIAEANQRAILDSANQSIMLIAPDFTIQIFNRFAASAAEAVFGTVMEVGQSVLQFVSDGDRASFIDHFQQALAGEEVSVEKQIQGINGSSWWEFFFYPILQADGKASGVTFTTRNISGRKQTEEVLRQAEVAYRSRIKKEVADRTAELKATQDLLRATLNSSLAMIQVFEAVRDEQGQIVDFVWTLNNHASEQYYGEVIGKSLLTLNPGVVEEGIFDTFKRVVETGVPDQSERHYVHEQFNGWFFQSAVKLYDGVATTTVDITERKQAQQDVLRLKEEIVQKAIDNYFALFNSIDEGFCTIEILFDDKQEPYDFRYLDVNPAFEKQTGMTEVVGKTIREVIPHVNPALINKYADVVRTGEPVRFSYQTSSGQWFELYATPTGLPGDHHLAVLFNDVTERVRADKAIRESEERLRLAMEAAEMYAWELDLKTRVPYFSDNFTNITGRVPLSRLEDNLQSVHPDDRRQVQQALTEAATNGVDRFTYEMRTLSANPGVGLEWFRVSGKLIRNEQSEPIRAIGVAQKITQRKAWEQALQLANERFTLAEEALDGFIYDWDIATGRVVRSEGFTNVLGYEQGEIAEQPEAWLALIHPDDRANLAFLPPAPLSAQNKFVAEYRVKCKDGQYSHLIDRGLAIKNEHGSIIRIIGISVNVTRRKRADANGRFLVEIADDFTRLSTGEEIIQTIGQKLAAFLHLTGYHYIAVNEAGTEFVVRYYWHVLNVPRIEGIYRIDDYTTPAFTRAMQAGEPWVINDAQNDPRSIATATAAINIGAYLAVPFFSNNRLKGFFVVTDNQPRQWTAEEIELVQEVCNRVLLRLERAEVEASLRRSEEKYRTIFNSIDEGFSLLELIFDDEGNVVDYWHREDNPSFTRMTGIENPVDRRMSELVPNLEAEWYRLLEKVYHTGEPIRIEYPVQQLGQWYTCYLSRVGTEGSLFIAAIYDDITQRRQLEQRRDYLLELNDALRSTADPIAIQQAVAETAMNFLGTDRCYYALIEGGQAIISRDAATGDLPSVAGVYPLSSFDIFRKVVEGGVPFVVYDAATTDILDEPLRDICLQLQVISFIDVPVIKEGRAVGIFSLVQSSPRQWTEHEIGLAVETAELAWGAVERANTEKALRDQEQRTRLAVEAAELATWEWNLLTDDVYWNDQHFTLLGMPMQTNPVPASTFISHIHPGDQEWLIGLLTDAISQKGVYDADFRVLREDGVVCWMSGYGRVTEVIADRATRMSGVMFDITERKQAEEALLEADRRKDEFMALLAHELRNPLATLSNTLLILKLTEGKDASFPLEQAIDMMSREMTQLVGLVDDLLDVSRINRGKTELRLNPLELGKLTYQAVEAARPAIERHHQCQLRVSLPDEPIYVDGDTIRLTQVIRNLLSNAGKFTPSGGHIDVSLAKAEKEAVLRIRDDGIGIPADQLIRIFDMFAQVDASHTRSQGGLGLGLTLVKQFIEMHRGRVEAYSEGPGKGSEFIIYLPIL</sequence>
<reference evidence="9 10" key="1">
    <citation type="journal article" date="2012" name="J. Bacteriol.">
        <title>Genome Sequence of the Filamentous Bacterium Fibrisoma limi BUZ 3T.</title>
        <authorList>
            <person name="Filippini M."/>
            <person name="Qi W."/>
            <person name="Jaenicke S."/>
            <person name="Goesmann A."/>
            <person name="Smits T.H."/>
            <person name="Bagheri H.C."/>
        </authorList>
    </citation>
    <scope>NUCLEOTIDE SEQUENCE [LARGE SCALE GENOMIC DNA]</scope>
    <source>
        <strain evidence="10">BUZ 3T</strain>
    </source>
</reference>
<evidence type="ECO:0000259" key="6">
    <source>
        <dbReference type="PROSITE" id="PS50109"/>
    </source>
</evidence>
<feature type="domain" description="PAC" evidence="8">
    <location>
        <begin position="1333"/>
        <end position="1385"/>
    </location>
</feature>
<feature type="domain" description="PAS" evidence="7">
    <location>
        <begin position="18"/>
        <end position="88"/>
    </location>
</feature>
<dbReference type="InterPro" id="IPR003661">
    <property type="entry name" value="HisK_dim/P_dom"/>
</dbReference>
<dbReference type="PANTHER" id="PTHR43304">
    <property type="entry name" value="PHYTOCHROME-LIKE PROTEIN CPH1"/>
    <property type="match status" value="1"/>
</dbReference>
<evidence type="ECO:0000256" key="3">
    <source>
        <dbReference type="ARBA" id="ARBA00022553"/>
    </source>
</evidence>
<dbReference type="InterPro" id="IPR036097">
    <property type="entry name" value="HisK_dim/P_sf"/>
</dbReference>
<dbReference type="eggNOG" id="COG2202">
    <property type="taxonomic scope" value="Bacteria"/>
</dbReference>
<dbReference type="SMART" id="SM00086">
    <property type="entry name" value="PAC"/>
    <property type="match status" value="4"/>
</dbReference>
<accession>I2GKY1</accession>
<feature type="domain" description="PAC" evidence="8">
    <location>
        <begin position="623"/>
        <end position="677"/>
    </location>
</feature>
<dbReference type="Pfam" id="PF02518">
    <property type="entry name" value="HATPase_c"/>
    <property type="match status" value="1"/>
</dbReference>
<evidence type="ECO:0000259" key="8">
    <source>
        <dbReference type="PROSITE" id="PS50113"/>
    </source>
</evidence>
<evidence type="ECO:0000256" key="4">
    <source>
        <dbReference type="ARBA" id="ARBA00022679"/>
    </source>
</evidence>
<dbReference type="InterPro" id="IPR029016">
    <property type="entry name" value="GAF-like_dom_sf"/>
</dbReference>
<dbReference type="STRING" id="1185876.BN8_03739"/>
<dbReference type="InterPro" id="IPR005467">
    <property type="entry name" value="His_kinase_dom"/>
</dbReference>
<dbReference type="OrthoDB" id="5401121at2"/>
<evidence type="ECO:0000313" key="10">
    <source>
        <dbReference type="Proteomes" id="UP000009309"/>
    </source>
</evidence>